<dbReference type="RefSeq" id="WP_076349924.1">
    <property type="nucleotide sequence ID" value="NZ_CP019082.1"/>
</dbReference>
<dbReference type="AlphaFoldDB" id="A0A1U7CXC2"/>
<dbReference type="GO" id="GO:0005886">
    <property type="term" value="C:plasma membrane"/>
    <property type="evidence" value="ECO:0007669"/>
    <property type="project" value="UniProtKB-SubCell"/>
</dbReference>
<dbReference type="Pfam" id="PF00535">
    <property type="entry name" value="Glycos_transf_2"/>
    <property type="match status" value="1"/>
</dbReference>
<dbReference type="PANTHER" id="PTHR43646">
    <property type="entry name" value="GLYCOSYLTRANSFERASE"/>
    <property type="match status" value="1"/>
</dbReference>
<protein>
    <submittedName>
        <fullName evidence="8">GT2 family glycosyltransferase</fullName>
    </submittedName>
</protein>
<evidence type="ECO:0000256" key="5">
    <source>
        <dbReference type="ARBA" id="ARBA00023136"/>
    </source>
</evidence>
<reference evidence="9" key="1">
    <citation type="submission" date="2016-12" db="EMBL/GenBank/DDBJ databases">
        <title>Comparative genomics of four Isosphaeraceae planctomycetes: a common pool of plasmids and glycoside hydrolase genes.</title>
        <authorList>
            <person name="Ivanova A."/>
        </authorList>
    </citation>
    <scope>NUCLEOTIDE SEQUENCE [LARGE SCALE GENOMIC DNA]</scope>
    <source>
        <strain evidence="9">PX4</strain>
    </source>
</reference>
<keyword evidence="6" id="KW-0812">Transmembrane</keyword>
<dbReference type="GO" id="GO:0016757">
    <property type="term" value="F:glycosyltransferase activity"/>
    <property type="evidence" value="ECO:0007669"/>
    <property type="project" value="UniProtKB-KW"/>
</dbReference>
<name>A0A1U7CXC2_9BACT</name>
<dbReference type="PANTHER" id="PTHR43646:SF2">
    <property type="entry name" value="GLYCOSYLTRANSFERASE 2-LIKE DOMAIN-CONTAINING PROTEIN"/>
    <property type="match status" value="1"/>
</dbReference>
<dbReference type="Proteomes" id="UP000186309">
    <property type="component" value="Chromosome"/>
</dbReference>
<evidence type="ECO:0000256" key="6">
    <source>
        <dbReference type="SAM" id="Phobius"/>
    </source>
</evidence>
<organism evidence="8 9">
    <name type="scientific">Paludisphaera borealis</name>
    <dbReference type="NCBI Taxonomy" id="1387353"/>
    <lineage>
        <taxon>Bacteria</taxon>
        <taxon>Pseudomonadati</taxon>
        <taxon>Planctomycetota</taxon>
        <taxon>Planctomycetia</taxon>
        <taxon>Isosphaerales</taxon>
        <taxon>Isosphaeraceae</taxon>
        <taxon>Paludisphaera</taxon>
    </lineage>
</organism>
<feature type="transmembrane region" description="Helical" evidence="6">
    <location>
        <begin position="279"/>
        <end position="303"/>
    </location>
</feature>
<accession>A0A1U7CXC2</accession>
<evidence type="ECO:0000259" key="7">
    <source>
        <dbReference type="Pfam" id="PF00535"/>
    </source>
</evidence>
<dbReference type="KEGG" id="pbor:BSF38_05167"/>
<evidence type="ECO:0000256" key="4">
    <source>
        <dbReference type="ARBA" id="ARBA00022679"/>
    </source>
</evidence>
<feature type="domain" description="Glycosyltransferase 2-like" evidence="7">
    <location>
        <begin position="42"/>
        <end position="209"/>
    </location>
</feature>
<keyword evidence="4 8" id="KW-0808">Transferase</keyword>
<evidence type="ECO:0000256" key="3">
    <source>
        <dbReference type="ARBA" id="ARBA00022676"/>
    </source>
</evidence>
<keyword evidence="5 6" id="KW-0472">Membrane</keyword>
<keyword evidence="2" id="KW-1003">Cell membrane</keyword>
<evidence type="ECO:0000313" key="9">
    <source>
        <dbReference type="Proteomes" id="UP000186309"/>
    </source>
</evidence>
<feature type="transmembrane region" description="Helical" evidence="6">
    <location>
        <begin position="339"/>
        <end position="359"/>
    </location>
</feature>
<keyword evidence="9" id="KW-1185">Reference proteome</keyword>
<gene>
    <name evidence="8" type="ORF">BSF38_05167</name>
</gene>
<dbReference type="EMBL" id="CP019082">
    <property type="protein sequence ID" value="APW63594.1"/>
    <property type="molecule type" value="Genomic_DNA"/>
</dbReference>
<comment type="subcellular location">
    <subcellularLocation>
        <location evidence="1">Cell membrane</location>
    </subcellularLocation>
</comment>
<dbReference type="InterPro" id="IPR029044">
    <property type="entry name" value="Nucleotide-diphossugar_trans"/>
</dbReference>
<dbReference type="Gene3D" id="3.90.550.10">
    <property type="entry name" value="Spore Coat Polysaccharide Biosynthesis Protein SpsA, Chain A"/>
    <property type="match status" value="1"/>
</dbReference>
<dbReference type="InterPro" id="IPR001173">
    <property type="entry name" value="Glyco_trans_2-like"/>
</dbReference>
<dbReference type="CDD" id="cd00761">
    <property type="entry name" value="Glyco_tranf_GTA_type"/>
    <property type="match status" value="1"/>
</dbReference>
<feature type="transmembrane region" description="Helical" evidence="6">
    <location>
        <begin position="171"/>
        <end position="189"/>
    </location>
</feature>
<evidence type="ECO:0000256" key="2">
    <source>
        <dbReference type="ARBA" id="ARBA00022475"/>
    </source>
</evidence>
<dbReference type="STRING" id="1387353.BSF38_05167"/>
<evidence type="ECO:0000256" key="1">
    <source>
        <dbReference type="ARBA" id="ARBA00004236"/>
    </source>
</evidence>
<dbReference type="OrthoDB" id="9806525at2"/>
<sequence>MTLFLAICLALALLPALIFLVNLGAYRPPPLGEPPGAALPLSVLIPARDEELLIGDAVRAVLANQGIEFEVLVLDDHSGDATAEIVEAIASRDDRVRLIAGAALPPGWCGKQYACWALAHEARHPVLVFLDADVRLAPDALGRMSAFLAASGADLASGIPHQETLGFLEKLLIPLIHFVMLGFMPIPSMRRTRMPSLSAGCGQLIVARRDSYFRAGGHAAIRASWHDGLQMPRLFRAAGLRNDLFDATDLAECRLYQTARDVWNGLAKNAGEALAAPRLIVPMTTILLGGQILPFLLIVPAVAGWPRPWSAVEWSLLACAVCAAWLPRFAAVARFRLPLAGAILHPLGVFVLVAIQWYALLRNLLGRPTVWKGRPQPIVHDRETV</sequence>
<dbReference type="SUPFAM" id="SSF53448">
    <property type="entry name" value="Nucleotide-diphospho-sugar transferases"/>
    <property type="match status" value="1"/>
</dbReference>
<keyword evidence="6" id="KW-1133">Transmembrane helix</keyword>
<proteinExistence type="predicted"/>
<keyword evidence="3" id="KW-0328">Glycosyltransferase</keyword>
<evidence type="ECO:0000313" key="8">
    <source>
        <dbReference type="EMBL" id="APW63594.1"/>
    </source>
</evidence>
<feature type="transmembrane region" description="Helical" evidence="6">
    <location>
        <begin position="309"/>
        <end position="327"/>
    </location>
</feature>